<evidence type="ECO:0008006" key="3">
    <source>
        <dbReference type="Google" id="ProtNLM"/>
    </source>
</evidence>
<name>A0A0W0SV70_9GAMM</name>
<reference evidence="1 2" key="1">
    <citation type="submission" date="2015-11" db="EMBL/GenBank/DDBJ databases">
        <title>Genomic analysis of 38 Legionella species identifies large and diverse effector repertoires.</title>
        <authorList>
            <person name="Burstein D."/>
            <person name="Amaro F."/>
            <person name="Zusman T."/>
            <person name="Lifshitz Z."/>
            <person name="Cohen O."/>
            <person name="Gilbert J.A."/>
            <person name="Pupko T."/>
            <person name="Shuman H.A."/>
            <person name="Segal G."/>
        </authorList>
    </citation>
    <scope>NUCLEOTIDE SEQUENCE [LARGE SCALE GENOMIC DNA]</scope>
    <source>
        <strain evidence="1 2">ATCC 700990</strain>
    </source>
</reference>
<proteinExistence type="predicted"/>
<comment type="caution">
    <text evidence="1">The sequence shown here is derived from an EMBL/GenBank/DDBJ whole genome shotgun (WGS) entry which is preliminary data.</text>
</comment>
<evidence type="ECO:0000313" key="1">
    <source>
        <dbReference type="EMBL" id="KTC87278.1"/>
    </source>
</evidence>
<sequence>MPINLTKHSKIWIHPNGFLPQKVVNRLIFQRKVRPRDCLTFFVNQACANKEELKIEQLKKYGIKIKIIEDCLTETFDDDFLICFAKKVMQRVAETQSIRDIVYATDILRLMKVVQREGLYSDNDVLFLNFNKSSEIMKKYLFGCHAHGMPDIHIFGIDLNYCEDFYRGLINKIKEMCGDPPCPDDEACAIPGLAFIPDNINLFAYGHLAFKATSDNVVSGKENDPNRSETIYYAEGPDLFLEEVKLALKEGCVKRVWLSTLIKGSGDDSKK</sequence>
<evidence type="ECO:0000313" key="2">
    <source>
        <dbReference type="Proteomes" id="UP000054736"/>
    </source>
</evidence>
<keyword evidence="2" id="KW-1185">Reference proteome</keyword>
<protein>
    <recommendedName>
        <fullName evidence="3">Glycosyltransferase</fullName>
    </recommendedName>
</protein>
<accession>A0A0W0SV70</accession>
<gene>
    <name evidence="1" type="ORF">Ldro_0897</name>
</gene>
<organism evidence="1 2">
    <name type="scientific">Legionella drozanskii LLAP-1</name>
    <dbReference type="NCBI Taxonomy" id="1212489"/>
    <lineage>
        <taxon>Bacteria</taxon>
        <taxon>Pseudomonadati</taxon>
        <taxon>Pseudomonadota</taxon>
        <taxon>Gammaproteobacteria</taxon>
        <taxon>Legionellales</taxon>
        <taxon>Legionellaceae</taxon>
        <taxon>Legionella</taxon>
    </lineage>
</organism>
<dbReference type="RefSeq" id="WP_058495229.1">
    <property type="nucleotide sequence ID" value="NZ_CAAAIU010000012.1"/>
</dbReference>
<dbReference type="OrthoDB" id="5643986at2"/>
<dbReference type="Proteomes" id="UP000054736">
    <property type="component" value="Unassembled WGS sequence"/>
</dbReference>
<dbReference type="AlphaFoldDB" id="A0A0W0SV70"/>
<dbReference type="PATRIC" id="fig|1212489.4.peg.940"/>
<dbReference type="EMBL" id="LNXY01000020">
    <property type="protein sequence ID" value="KTC87278.1"/>
    <property type="molecule type" value="Genomic_DNA"/>
</dbReference>